<name>A0ACA9PJ79_9GLOM</name>
<gene>
    <name evidence="1" type="ORF">DHETER_LOCUS12328</name>
</gene>
<protein>
    <submittedName>
        <fullName evidence="1">15158_t:CDS:1</fullName>
    </submittedName>
</protein>
<reference evidence="1" key="1">
    <citation type="submission" date="2021-06" db="EMBL/GenBank/DDBJ databases">
        <authorList>
            <person name="Kallberg Y."/>
            <person name="Tangrot J."/>
            <person name="Rosling A."/>
        </authorList>
    </citation>
    <scope>NUCLEOTIDE SEQUENCE</scope>
    <source>
        <strain evidence="1">IL203A</strain>
    </source>
</reference>
<accession>A0ACA9PJ79</accession>
<organism evidence="1 2">
    <name type="scientific">Dentiscutata heterogama</name>
    <dbReference type="NCBI Taxonomy" id="1316150"/>
    <lineage>
        <taxon>Eukaryota</taxon>
        <taxon>Fungi</taxon>
        <taxon>Fungi incertae sedis</taxon>
        <taxon>Mucoromycota</taxon>
        <taxon>Glomeromycotina</taxon>
        <taxon>Glomeromycetes</taxon>
        <taxon>Diversisporales</taxon>
        <taxon>Gigasporaceae</taxon>
        <taxon>Dentiscutata</taxon>
    </lineage>
</organism>
<dbReference type="Proteomes" id="UP000789702">
    <property type="component" value="Unassembled WGS sequence"/>
</dbReference>
<proteinExistence type="predicted"/>
<keyword evidence="2" id="KW-1185">Reference proteome</keyword>
<evidence type="ECO:0000313" key="2">
    <source>
        <dbReference type="Proteomes" id="UP000789702"/>
    </source>
</evidence>
<dbReference type="EMBL" id="CAJVPU010029893">
    <property type="protein sequence ID" value="CAG8712215.1"/>
    <property type="molecule type" value="Genomic_DNA"/>
</dbReference>
<feature type="non-terminal residue" evidence="1">
    <location>
        <position position="106"/>
    </location>
</feature>
<comment type="caution">
    <text evidence="1">The sequence shown here is derived from an EMBL/GenBank/DDBJ whole genome shotgun (WGS) entry which is preliminary data.</text>
</comment>
<sequence length="106" mass="11955">MSTKEGNCNCKRESNEACSSTDKRKKMKANKSTAPKDIADTPRLKRRTLPLLENNRSKENILCNTKKSLGHGRGEVYNKKSSDYRNANRPHRNPEEVAPSETHSAV</sequence>
<evidence type="ECO:0000313" key="1">
    <source>
        <dbReference type="EMBL" id="CAG8712215.1"/>
    </source>
</evidence>